<reference evidence="4 5" key="1">
    <citation type="journal article" date="2014" name="Genome Biol. Evol.">
        <title>The secreted proteins of Achlya hypogyna and Thraustotheca clavata identify the ancestral oomycete secretome and reveal gene acquisitions by horizontal gene transfer.</title>
        <authorList>
            <person name="Misner I."/>
            <person name="Blouin N."/>
            <person name="Leonard G."/>
            <person name="Richards T.A."/>
            <person name="Lane C.E."/>
        </authorList>
    </citation>
    <scope>NUCLEOTIDE SEQUENCE [LARGE SCALE GENOMIC DNA]</scope>
    <source>
        <strain evidence="4 5">ATCC 48635</strain>
    </source>
</reference>
<dbReference type="STRING" id="1202772.A0A1V9ZGL9"/>
<keyword evidence="1" id="KW-0547">Nucleotide-binding</keyword>
<dbReference type="InterPro" id="IPR014729">
    <property type="entry name" value="Rossmann-like_a/b/a_fold"/>
</dbReference>
<sequence>MAPLWPAVVECLEGFLAPKGLDVVAPLSVGIYNDAAPEAYQIPLPATGLLVMIGNTKNLWAPFLESIDIDNMSDHPLTDYSMQVVLQAADVLQATLAVVPDKVYWVHETEPGKMVAAQRMIVASGLASLSEELHLTVHPTYGPWYAQRAVLAFSTVNGPSTPVYTAEPPVVSPEVRAAVKDQLDEAMAQSRLPTPMNWTLWLRPRIAFSPKHPYMYCPAQAMFHYSKSVADRHAILRAAKCGLPLDGLLDTPAPCVVACRSLLQDVLLETAALAPQAILLSGGLDTSILAQATSLPLKEVVATPHPGLPILQVRGGITVRASPDALDAVYARRICDTLNGAVAHHCLDMSIEALLEHTTAVARLLVSFDPMELRNSIVIYRSLLEAKARGYTRVVTGDGADELFAGYSFYQSMDEARLATYREWIARIMRFTSSKLAASLGIEVLSPFLDPRVVKFALQLPRDALIGDRTPVPDGDIYGKRVLRQAFPEASSQWRPKEPIEQGAGTTQLRKGYFKEYPPGEDFAIAQAAAYAAHRVVVRDREHMYFFRQFLAAFDGDLSTVPLVRFRADGCPACGFALSSADQDFCVTCGFWPARTTDANRAMAERALADLATLVASIEAVAAA</sequence>
<feature type="domain" description="Asparagine synthetase" evidence="3">
    <location>
        <begin position="269"/>
        <end position="414"/>
    </location>
</feature>
<dbReference type="GO" id="GO:0006529">
    <property type="term" value="P:asparagine biosynthetic process"/>
    <property type="evidence" value="ECO:0007669"/>
    <property type="project" value="InterPro"/>
</dbReference>
<keyword evidence="2" id="KW-0067">ATP-binding</keyword>
<feature type="domain" description="Asparagine synthetase" evidence="3">
    <location>
        <begin position="434"/>
        <end position="516"/>
    </location>
</feature>
<dbReference type="InterPro" id="IPR050795">
    <property type="entry name" value="Asn_Synthetase"/>
</dbReference>
<keyword evidence="5" id="KW-1185">Reference proteome</keyword>
<comment type="caution">
    <text evidence="4">The sequence shown here is derived from an EMBL/GenBank/DDBJ whole genome shotgun (WGS) entry which is preliminary data.</text>
</comment>
<dbReference type="GO" id="GO:0005829">
    <property type="term" value="C:cytosol"/>
    <property type="evidence" value="ECO:0007669"/>
    <property type="project" value="TreeGrafter"/>
</dbReference>
<dbReference type="GO" id="GO:0004066">
    <property type="term" value="F:asparagine synthase (glutamine-hydrolyzing) activity"/>
    <property type="evidence" value="ECO:0007669"/>
    <property type="project" value="InterPro"/>
</dbReference>
<dbReference type="Proteomes" id="UP000243579">
    <property type="component" value="Unassembled WGS sequence"/>
</dbReference>
<dbReference type="EMBL" id="JNBR01000123">
    <property type="protein sequence ID" value="OQR97097.1"/>
    <property type="molecule type" value="Genomic_DNA"/>
</dbReference>
<dbReference type="SUPFAM" id="SSF52402">
    <property type="entry name" value="Adenine nucleotide alpha hydrolases-like"/>
    <property type="match status" value="1"/>
</dbReference>
<evidence type="ECO:0000313" key="5">
    <source>
        <dbReference type="Proteomes" id="UP000243579"/>
    </source>
</evidence>
<gene>
    <name evidence="4" type="ORF">ACHHYP_12732</name>
</gene>
<dbReference type="AlphaFoldDB" id="A0A1V9ZGL9"/>
<evidence type="ECO:0000259" key="3">
    <source>
        <dbReference type="Pfam" id="PF00733"/>
    </source>
</evidence>
<dbReference type="InterPro" id="IPR001962">
    <property type="entry name" value="Asn_synthase"/>
</dbReference>
<dbReference type="Pfam" id="PF00733">
    <property type="entry name" value="Asn_synthase"/>
    <property type="match status" value="2"/>
</dbReference>
<evidence type="ECO:0000256" key="1">
    <source>
        <dbReference type="ARBA" id="ARBA00022741"/>
    </source>
</evidence>
<dbReference type="PANTHER" id="PTHR11772">
    <property type="entry name" value="ASPARAGINE SYNTHETASE"/>
    <property type="match status" value="1"/>
</dbReference>
<protein>
    <recommendedName>
        <fullName evidence="3">Asparagine synthetase domain-containing protein</fullName>
    </recommendedName>
</protein>
<evidence type="ECO:0000313" key="4">
    <source>
        <dbReference type="EMBL" id="OQR97097.1"/>
    </source>
</evidence>
<dbReference type="GO" id="GO:0005524">
    <property type="term" value="F:ATP binding"/>
    <property type="evidence" value="ECO:0007669"/>
    <property type="project" value="UniProtKB-KW"/>
</dbReference>
<dbReference type="CDD" id="cd01991">
    <property type="entry name" value="Asn_synthase_B_C"/>
    <property type="match status" value="1"/>
</dbReference>
<dbReference type="OrthoDB" id="409189at2759"/>
<dbReference type="Gene3D" id="3.40.50.620">
    <property type="entry name" value="HUPs"/>
    <property type="match status" value="1"/>
</dbReference>
<organism evidence="4 5">
    <name type="scientific">Achlya hypogyna</name>
    <name type="common">Oomycete</name>
    <name type="synonym">Protoachlya hypogyna</name>
    <dbReference type="NCBI Taxonomy" id="1202772"/>
    <lineage>
        <taxon>Eukaryota</taxon>
        <taxon>Sar</taxon>
        <taxon>Stramenopiles</taxon>
        <taxon>Oomycota</taxon>
        <taxon>Saprolegniomycetes</taxon>
        <taxon>Saprolegniales</taxon>
        <taxon>Achlyaceae</taxon>
        <taxon>Achlya</taxon>
    </lineage>
</organism>
<dbReference type="PANTHER" id="PTHR11772:SF46">
    <property type="entry name" value="ASPARAGINE SYNTHETASE DOMAIN-CONTAINING PROTEIN"/>
    <property type="match status" value="1"/>
</dbReference>
<accession>A0A1V9ZGL9</accession>
<evidence type="ECO:0000256" key="2">
    <source>
        <dbReference type="ARBA" id="ARBA00022840"/>
    </source>
</evidence>
<name>A0A1V9ZGL9_ACHHY</name>
<proteinExistence type="predicted"/>